<feature type="transmembrane region" description="Helical" evidence="1">
    <location>
        <begin position="108"/>
        <end position="128"/>
    </location>
</feature>
<feature type="transmembrane region" description="Helical" evidence="1">
    <location>
        <begin position="64"/>
        <end position="88"/>
    </location>
</feature>
<organism evidence="2">
    <name type="scientific">Octopus bimaculoides</name>
    <name type="common">California two-spotted octopus</name>
    <dbReference type="NCBI Taxonomy" id="37653"/>
    <lineage>
        <taxon>Eukaryota</taxon>
        <taxon>Metazoa</taxon>
        <taxon>Spiralia</taxon>
        <taxon>Lophotrochozoa</taxon>
        <taxon>Mollusca</taxon>
        <taxon>Cephalopoda</taxon>
        <taxon>Coleoidea</taxon>
        <taxon>Octopodiformes</taxon>
        <taxon>Octopoda</taxon>
        <taxon>Incirrata</taxon>
        <taxon>Octopodidae</taxon>
        <taxon>Octopus</taxon>
    </lineage>
</organism>
<proteinExistence type="predicted"/>
<dbReference type="EMBL" id="KQ419878">
    <property type="protein sequence ID" value="KOF82123.1"/>
    <property type="molecule type" value="Genomic_DNA"/>
</dbReference>
<evidence type="ECO:0000313" key="2">
    <source>
        <dbReference type="EMBL" id="KOF82123.1"/>
    </source>
</evidence>
<protein>
    <submittedName>
        <fullName evidence="2">Uncharacterized protein</fullName>
    </submittedName>
</protein>
<dbReference type="AlphaFoldDB" id="A0A0L8GYT9"/>
<evidence type="ECO:0000256" key="1">
    <source>
        <dbReference type="SAM" id="Phobius"/>
    </source>
</evidence>
<name>A0A0L8GYT9_OCTBM</name>
<keyword evidence="1" id="KW-1133">Transmembrane helix</keyword>
<keyword evidence="1" id="KW-0472">Membrane</keyword>
<keyword evidence="1" id="KW-0812">Transmembrane</keyword>
<sequence length="176" mass="20331">MLDGYGLQQSLNMIQCVLDSSPKKTIHSPFSFSYIAIIVYIYITYWLGNITVSLSSTNCLTMHYYYLTVSLYITAALVFLNITVSVPVYNITTLFPPHHFSSRHHSFIFSYISVYLKCICYNTPASLFNTKKNSVWVSTILLKLLQFIKELTGTVSKFKRKHVYRRELKIAEIIIT</sequence>
<reference evidence="2" key="1">
    <citation type="submission" date="2015-07" db="EMBL/GenBank/DDBJ databases">
        <title>MeaNS - Measles Nucleotide Surveillance Program.</title>
        <authorList>
            <person name="Tran T."/>
            <person name="Druce J."/>
        </authorList>
    </citation>
    <scope>NUCLEOTIDE SEQUENCE</scope>
    <source>
        <strain evidence="2">UCB-OBI-ISO-001</strain>
        <tissue evidence="2">Gonad</tissue>
    </source>
</reference>
<accession>A0A0L8GYT9</accession>
<gene>
    <name evidence="2" type="ORF">OCBIM_22025663mg</name>
</gene>
<feature type="transmembrane region" description="Helical" evidence="1">
    <location>
        <begin position="32"/>
        <end position="52"/>
    </location>
</feature>